<evidence type="ECO:0000256" key="1">
    <source>
        <dbReference type="ARBA" id="ARBA00004210"/>
    </source>
</evidence>
<dbReference type="EMBL" id="OU895879">
    <property type="protein sequence ID" value="CAG9806494.1"/>
    <property type="molecule type" value="Genomic_DNA"/>
</dbReference>
<reference evidence="7" key="1">
    <citation type="submission" date="2022-01" db="EMBL/GenBank/DDBJ databases">
        <authorList>
            <person name="King R."/>
        </authorList>
    </citation>
    <scope>NUCLEOTIDE SEQUENCE</scope>
</reference>
<keyword evidence="2 3" id="KW-0694">RNA-binding</keyword>
<evidence type="ECO:0000313" key="8">
    <source>
        <dbReference type="Proteomes" id="UP001153620"/>
    </source>
</evidence>
<evidence type="ECO:0000256" key="2">
    <source>
        <dbReference type="ARBA" id="ARBA00022884"/>
    </source>
</evidence>
<dbReference type="GO" id="GO:0003729">
    <property type="term" value="F:mRNA binding"/>
    <property type="evidence" value="ECO:0007669"/>
    <property type="project" value="TreeGrafter"/>
</dbReference>
<dbReference type="SUPFAM" id="SSF54928">
    <property type="entry name" value="RNA-binding domain, RBD"/>
    <property type="match status" value="1"/>
</dbReference>
<dbReference type="PANTHER" id="PTHR10693">
    <property type="entry name" value="RAS GTPASE-ACTIVATING PROTEIN-BINDING PROTEIN"/>
    <property type="match status" value="1"/>
</dbReference>
<keyword evidence="8" id="KW-1185">Reference proteome</keyword>
<feature type="compositionally biased region" description="Basic and acidic residues" evidence="4">
    <location>
        <begin position="549"/>
        <end position="569"/>
    </location>
</feature>
<dbReference type="InterPro" id="IPR035979">
    <property type="entry name" value="RBD_domain_sf"/>
</dbReference>
<feature type="region of interest" description="Disordered" evidence="4">
    <location>
        <begin position="359"/>
        <end position="419"/>
    </location>
</feature>
<evidence type="ECO:0000256" key="3">
    <source>
        <dbReference type="PROSITE-ProRule" id="PRU00176"/>
    </source>
</evidence>
<dbReference type="CDD" id="cd00780">
    <property type="entry name" value="NTF2"/>
    <property type="match status" value="1"/>
</dbReference>
<dbReference type="InterPro" id="IPR032710">
    <property type="entry name" value="NTF2-like_dom_sf"/>
</dbReference>
<feature type="region of interest" description="Disordered" evidence="4">
    <location>
        <begin position="507"/>
        <end position="587"/>
    </location>
</feature>
<gene>
    <name evidence="7" type="ORF">CHIRRI_LOCUS9350</name>
</gene>
<dbReference type="Proteomes" id="UP001153620">
    <property type="component" value="Chromosome 3"/>
</dbReference>
<reference evidence="7" key="2">
    <citation type="submission" date="2022-10" db="EMBL/GenBank/DDBJ databases">
        <authorList>
            <consortium name="ENA_rothamsted_submissions"/>
            <consortium name="culmorum"/>
            <person name="King R."/>
        </authorList>
    </citation>
    <scope>NUCLEOTIDE SEQUENCE</scope>
</reference>
<organism evidence="7 8">
    <name type="scientific">Chironomus riparius</name>
    <dbReference type="NCBI Taxonomy" id="315576"/>
    <lineage>
        <taxon>Eukaryota</taxon>
        <taxon>Metazoa</taxon>
        <taxon>Ecdysozoa</taxon>
        <taxon>Arthropoda</taxon>
        <taxon>Hexapoda</taxon>
        <taxon>Insecta</taxon>
        <taxon>Pterygota</taxon>
        <taxon>Neoptera</taxon>
        <taxon>Endopterygota</taxon>
        <taxon>Diptera</taxon>
        <taxon>Nematocera</taxon>
        <taxon>Chironomoidea</taxon>
        <taxon>Chironomidae</taxon>
        <taxon>Chironominae</taxon>
        <taxon>Chironomus</taxon>
    </lineage>
</organism>
<dbReference type="Pfam" id="PF00076">
    <property type="entry name" value="RRM_1"/>
    <property type="match status" value="1"/>
</dbReference>
<dbReference type="GO" id="GO:0010494">
    <property type="term" value="C:cytoplasmic stress granule"/>
    <property type="evidence" value="ECO:0007669"/>
    <property type="project" value="UniProtKB-SubCell"/>
</dbReference>
<dbReference type="InterPro" id="IPR039539">
    <property type="entry name" value="Ras_GTPase_bind_prot"/>
</dbReference>
<name>A0A9N9RZU9_9DIPT</name>
<dbReference type="SUPFAM" id="SSF54427">
    <property type="entry name" value="NTF2-like"/>
    <property type="match status" value="1"/>
</dbReference>
<evidence type="ECO:0000259" key="5">
    <source>
        <dbReference type="PROSITE" id="PS50102"/>
    </source>
</evidence>
<dbReference type="InterPro" id="IPR002075">
    <property type="entry name" value="NTF2_dom"/>
</dbReference>
<dbReference type="Pfam" id="PF02136">
    <property type="entry name" value="NTF2"/>
    <property type="match status" value="1"/>
</dbReference>
<comment type="subcellular location">
    <subcellularLocation>
        <location evidence="1">Cytoplasm</location>
        <location evidence="1">Stress granule</location>
    </subcellularLocation>
</comment>
<evidence type="ECO:0000256" key="4">
    <source>
        <dbReference type="SAM" id="MobiDB-lite"/>
    </source>
</evidence>
<dbReference type="Gene3D" id="3.10.450.50">
    <property type="match status" value="1"/>
</dbReference>
<dbReference type="InterPro" id="IPR018222">
    <property type="entry name" value="Nuclear_transport_factor_2_euk"/>
</dbReference>
<dbReference type="SMART" id="SM00360">
    <property type="entry name" value="RRM"/>
    <property type="match status" value="1"/>
</dbReference>
<feature type="region of interest" description="Disordered" evidence="4">
    <location>
        <begin position="300"/>
        <end position="346"/>
    </location>
</feature>
<dbReference type="GO" id="GO:1990904">
    <property type="term" value="C:ribonucleoprotein complex"/>
    <property type="evidence" value="ECO:0007669"/>
    <property type="project" value="TreeGrafter"/>
</dbReference>
<feature type="domain" description="NTF2" evidence="6">
    <location>
        <begin position="12"/>
        <end position="131"/>
    </location>
</feature>
<feature type="compositionally biased region" description="Polar residues" evidence="4">
    <location>
        <begin position="574"/>
        <end position="587"/>
    </location>
</feature>
<feature type="compositionally biased region" description="Polar residues" evidence="4">
    <location>
        <begin position="318"/>
        <end position="328"/>
    </location>
</feature>
<dbReference type="PROSITE" id="PS50177">
    <property type="entry name" value="NTF2_DOMAIN"/>
    <property type="match status" value="1"/>
</dbReference>
<feature type="compositionally biased region" description="Polar residues" evidence="4">
    <location>
        <begin position="512"/>
        <end position="541"/>
    </location>
</feature>
<dbReference type="GO" id="GO:0005829">
    <property type="term" value="C:cytosol"/>
    <property type="evidence" value="ECO:0007669"/>
    <property type="project" value="TreeGrafter"/>
</dbReference>
<dbReference type="FunFam" id="3.10.450.50:FF:000015">
    <property type="entry name" value="Ras GTPase-activating protein-binding protein 2"/>
    <property type="match status" value="1"/>
</dbReference>
<feature type="compositionally biased region" description="Basic and acidic residues" evidence="4">
    <location>
        <begin position="393"/>
        <end position="413"/>
    </location>
</feature>
<proteinExistence type="predicted"/>
<sequence>MVMEAKPSPLVVGREFVRQYYTLLHNSPDHLHRFYNQHSSFSHSGLDPDKDDGLVIGQKNIHDKIQQMNFRDCHAKISHVDAQATLGDGVVVQVFGELSNDGHQMRRFTQTFVLACQSPKKYYVHNDIFRYHDIYSEDDEIREDQVAMDVVEPIVVASPNSVANNTGNNSDASPTTTTMIVQPNVYYPAPANVIPVNPTQIVAATFIQAPQVNGVMQHEEMLKNMATQTSQTPQILPPAQAPPQIMTIPIAPAPTALPIPVEPVAQPQQQQTVVPVITEVIPIVQQAPAVIEVVNQYDADQSNGEESDTLDNSKETDPTSSEEPIQQKPTAISPIPPTTSQLPPKNWANLVKAGPQLGYAQPEVPVNPQPQSFVSITQQQQQQAQQQKQAETYTDRRPIRDQRDQRDPRERRVSNNNDGSCQLFLGNLPTLATEEELKQLFSVFGKIADLRIHTKQSLKGGNRPVPNYGFITFEDPASAQRLQDAQPIYYPVLNDKSGQKLNIEHKIRKNVDGQSTGGMNRSSTNGQNMDRGRNNNPSTGMNRNGSGGRSDRRDDRGGNRQFNRSDRIGGPRATNGNASATFTNSRR</sequence>
<feature type="compositionally biased region" description="Low complexity" evidence="4">
    <location>
        <begin position="378"/>
        <end position="390"/>
    </location>
</feature>
<dbReference type="PROSITE" id="PS50102">
    <property type="entry name" value="RRM"/>
    <property type="match status" value="1"/>
</dbReference>
<dbReference type="PANTHER" id="PTHR10693:SF20">
    <property type="entry name" value="AT27578P"/>
    <property type="match status" value="1"/>
</dbReference>
<dbReference type="AlphaFoldDB" id="A0A9N9RZU9"/>
<dbReference type="Gene3D" id="3.30.70.330">
    <property type="match status" value="1"/>
</dbReference>
<protein>
    <recommendedName>
        <fullName evidence="9">Rasputin</fullName>
    </recommendedName>
</protein>
<dbReference type="OrthoDB" id="339151at2759"/>
<accession>A0A9N9RZU9</accession>
<dbReference type="InterPro" id="IPR012677">
    <property type="entry name" value="Nucleotide-bd_a/b_plait_sf"/>
</dbReference>
<dbReference type="InterPro" id="IPR000504">
    <property type="entry name" value="RRM_dom"/>
</dbReference>
<evidence type="ECO:0000313" key="7">
    <source>
        <dbReference type="EMBL" id="CAG9806494.1"/>
    </source>
</evidence>
<evidence type="ECO:0008006" key="9">
    <source>
        <dbReference type="Google" id="ProtNLM"/>
    </source>
</evidence>
<feature type="domain" description="RRM" evidence="5">
    <location>
        <begin position="421"/>
        <end position="508"/>
    </location>
</feature>
<evidence type="ECO:0000259" key="6">
    <source>
        <dbReference type="PROSITE" id="PS50177"/>
    </source>
</evidence>